<dbReference type="EMBL" id="JAGKSB010000007">
    <property type="protein sequence ID" value="MBP3943370.1"/>
    <property type="molecule type" value="Genomic_DNA"/>
</dbReference>
<dbReference type="Gene3D" id="1.25.40.390">
    <property type="match status" value="1"/>
</dbReference>
<dbReference type="PROSITE" id="PS51257">
    <property type="entry name" value="PROKAR_LIPOPROTEIN"/>
    <property type="match status" value="1"/>
</dbReference>
<evidence type="ECO:0000259" key="6">
    <source>
        <dbReference type="Pfam" id="PF07980"/>
    </source>
</evidence>
<evidence type="ECO:0000313" key="8">
    <source>
        <dbReference type="EMBL" id="MBP3943370.1"/>
    </source>
</evidence>
<feature type="domain" description="SusD-like N-terminal" evidence="7">
    <location>
        <begin position="104"/>
        <end position="225"/>
    </location>
</feature>
<evidence type="ECO:0000256" key="2">
    <source>
        <dbReference type="ARBA" id="ARBA00006275"/>
    </source>
</evidence>
<dbReference type="SUPFAM" id="SSF48452">
    <property type="entry name" value="TPR-like"/>
    <property type="match status" value="1"/>
</dbReference>
<keyword evidence="4" id="KW-0472">Membrane</keyword>
<evidence type="ECO:0000256" key="5">
    <source>
        <dbReference type="ARBA" id="ARBA00023237"/>
    </source>
</evidence>
<dbReference type="Proteomes" id="UP000679691">
    <property type="component" value="Unassembled WGS sequence"/>
</dbReference>
<comment type="caution">
    <text evidence="8">The sequence shown here is derived from an EMBL/GenBank/DDBJ whole genome shotgun (WGS) entry which is preliminary data.</text>
</comment>
<protein>
    <submittedName>
        <fullName evidence="8">RagB/SusD family nutrient uptake outer membrane protein</fullName>
    </submittedName>
</protein>
<dbReference type="InterPro" id="IPR033985">
    <property type="entry name" value="SusD-like_N"/>
</dbReference>
<evidence type="ECO:0000256" key="1">
    <source>
        <dbReference type="ARBA" id="ARBA00004442"/>
    </source>
</evidence>
<proteinExistence type="inferred from homology"/>
<evidence type="ECO:0000256" key="4">
    <source>
        <dbReference type="ARBA" id="ARBA00023136"/>
    </source>
</evidence>
<keyword evidence="5" id="KW-0998">Cell outer membrane</keyword>
<evidence type="ECO:0000259" key="7">
    <source>
        <dbReference type="Pfam" id="PF14322"/>
    </source>
</evidence>
<dbReference type="Pfam" id="PF07980">
    <property type="entry name" value="SusD_RagB"/>
    <property type="match status" value="1"/>
</dbReference>
<evidence type="ECO:0000313" key="9">
    <source>
        <dbReference type="Proteomes" id="UP000679691"/>
    </source>
</evidence>
<keyword evidence="3" id="KW-0732">Signal</keyword>
<dbReference type="InterPro" id="IPR011990">
    <property type="entry name" value="TPR-like_helical_dom_sf"/>
</dbReference>
<keyword evidence="9" id="KW-1185">Reference proteome</keyword>
<dbReference type="InterPro" id="IPR012944">
    <property type="entry name" value="SusD_RagB_dom"/>
</dbReference>
<dbReference type="RefSeq" id="WP_353546863.1">
    <property type="nucleotide sequence ID" value="NZ_JAGKSB010000007.1"/>
</dbReference>
<organism evidence="8 9">
    <name type="scientific">Rhinopithecimicrobium faecis</name>
    <dbReference type="NCBI Taxonomy" id="2820698"/>
    <lineage>
        <taxon>Bacteria</taxon>
        <taxon>Pseudomonadati</taxon>
        <taxon>Bacteroidota</taxon>
        <taxon>Sphingobacteriia</taxon>
        <taxon>Sphingobacteriales</taxon>
        <taxon>Sphingobacteriaceae</taxon>
        <taxon>Rhinopithecimicrobium</taxon>
    </lineage>
</organism>
<accession>A0A8T4H8E8</accession>
<comment type="similarity">
    <text evidence="2">Belongs to the SusD family.</text>
</comment>
<sequence length="576" mass="64661">MKLLKYVALAVAVSFSSCTKELLDKEPIGELTDPAFWNSESNIRTYSFGFYNSYFKGYGSGFTWAKYFSGESLNDDFAPTTPTQFTLNVPTSGGGWSPTLPATQTPTGVTSYYSRIRKANHFIASIPLAKLSKDVENNWIGVGRFLRALEYASFVNAFGDVPYIDRVLAENDPEMYRERDARTFVMDKVLEDFKFAAENVRPTATSDKLEIDRNVVLAHMSRIFLFEGTWLKYHNIDATRAKTYLEAAKWAANEVIKTGKFALNADYRGLFTSEDLKGNSEIILYRQYTDGVLSHSLLSYNNLEVQTGISKNAVDNFLGADGLPIALSKVYQGDTNISNVLANRDPRLQATVGAELRIMNMFSNYSSTGYVTHKFLNEAIKNTVNATGSKNTTDAPVIRYGEVLMNYAEAAAELGNLTQADLDLSINVLRARKGVNLPKLQVLGGQPAVNDVVYDDPARDKSVSSLIWEIRRERRSELIFEGFRRDDLRRWKKLTYADTELNPSINLGAYINLDDYKNDLKGIYINSTGRKGYIVPAPAAATQRRVLDKYYLDPIPIDQITLYQQNGKTLTQNPGW</sequence>
<feature type="domain" description="RagB/SusD" evidence="6">
    <location>
        <begin position="309"/>
        <end position="576"/>
    </location>
</feature>
<dbReference type="GO" id="GO:0009279">
    <property type="term" value="C:cell outer membrane"/>
    <property type="evidence" value="ECO:0007669"/>
    <property type="project" value="UniProtKB-SubCell"/>
</dbReference>
<evidence type="ECO:0000256" key="3">
    <source>
        <dbReference type="ARBA" id="ARBA00022729"/>
    </source>
</evidence>
<name>A0A8T4H8E8_9SPHI</name>
<reference evidence="8" key="1">
    <citation type="submission" date="2021-03" db="EMBL/GenBank/DDBJ databases">
        <authorList>
            <person name="Lu T."/>
            <person name="Wang Q."/>
            <person name="Han X."/>
        </authorList>
    </citation>
    <scope>NUCLEOTIDE SEQUENCE</scope>
    <source>
        <strain evidence="8">WQ 2009</strain>
    </source>
</reference>
<comment type="subcellular location">
    <subcellularLocation>
        <location evidence="1">Cell outer membrane</location>
    </subcellularLocation>
</comment>
<gene>
    <name evidence="8" type="ORF">J5U18_07320</name>
</gene>
<dbReference type="AlphaFoldDB" id="A0A8T4H8E8"/>
<dbReference type="Pfam" id="PF14322">
    <property type="entry name" value="SusD-like_3"/>
    <property type="match status" value="1"/>
</dbReference>